<comment type="caution">
    <text evidence="2">The sequence shown here is derived from an EMBL/GenBank/DDBJ whole genome shotgun (WGS) entry which is preliminary data.</text>
</comment>
<proteinExistence type="predicted"/>
<dbReference type="Proteomes" id="UP000016761">
    <property type="component" value="Unassembled WGS sequence"/>
</dbReference>
<evidence type="ECO:0000313" key="2">
    <source>
        <dbReference type="EMBL" id="ERL54313.1"/>
    </source>
</evidence>
<sequence>MYCLAWLNCPLYAYIRLGIIPVLLGSAYRGHAKYHGSLKTAIVTQKADKIE</sequence>
<protein>
    <submittedName>
        <fullName evidence="2">Uncharacterized protein</fullName>
    </submittedName>
</protein>
<evidence type="ECO:0000313" key="3">
    <source>
        <dbReference type="Proteomes" id="UP000016761"/>
    </source>
</evidence>
<gene>
    <name evidence="2" type="ORF">M917_2818</name>
</gene>
<keyword evidence="1" id="KW-0472">Membrane</keyword>
<dbReference type="EMBL" id="AUSW01000036">
    <property type="protein sequence ID" value="ERL54313.1"/>
    <property type="molecule type" value="Genomic_DNA"/>
</dbReference>
<keyword evidence="3" id="KW-1185">Reference proteome</keyword>
<accession>U4T742</accession>
<dbReference type="AlphaFoldDB" id="U4T742"/>
<keyword evidence="1" id="KW-1133">Transmembrane helix</keyword>
<name>U4T742_9GAMM</name>
<evidence type="ECO:0000256" key="1">
    <source>
        <dbReference type="SAM" id="Phobius"/>
    </source>
</evidence>
<dbReference type="STRING" id="1354303.M917_2818"/>
<feature type="transmembrane region" description="Helical" evidence="1">
    <location>
        <begin position="12"/>
        <end position="30"/>
    </location>
</feature>
<keyword evidence="1" id="KW-0812">Transmembrane</keyword>
<reference evidence="2 3" key="1">
    <citation type="journal article" date="2013" name="Genome Announc.">
        <title>Draft Genome Sequence of Psychrobacter aquaticus Strain CMS 56T, Isolated from a Cyanobacterial Mat Sample Collected from Water Bodies in the McMurdo Dry Valley Region of Antarctica.</title>
        <authorList>
            <person name="Reddy G.S."/>
            <person name="Ara S."/>
            <person name="Singh A."/>
            <person name="Kumar Pinnaka A."/>
            <person name="Shivaji S."/>
        </authorList>
    </citation>
    <scope>NUCLEOTIDE SEQUENCE [LARGE SCALE GENOMIC DNA]</scope>
    <source>
        <strain evidence="2 3">CMS 56</strain>
    </source>
</reference>
<organism evidence="2 3">
    <name type="scientific">Psychrobacter aquaticus CMS 56</name>
    <dbReference type="NCBI Taxonomy" id="1354303"/>
    <lineage>
        <taxon>Bacteria</taxon>
        <taxon>Pseudomonadati</taxon>
        <taxon>Pseudomonadota</taxon>
        <taxon>Gammaproteobacteria</taxon>
        <taxon>Moraxellales</taxon>
        <taxon>Moraxellaceae</taxon>
        <taxon>Psychrobacter</taxon>
    </lineage>
</organism>